<gene>
    <name evidence="2" type="ORF">VaNZ11_011905</name>
</gene>
<name>A0ABQ5SDM6_9CHLO</name>
<dbReference type="Proteomes" id="UP001165090">
    <property type="component" value="Unassembled WGS sequence"/>
</dbReference>
<sequence>TILTEKWRNTTSKLDPKTSNAFLSNPETPHWLKLQVLKARYGLLFNAKLQKLYGRGGDGNCPICRSCGTTGPTPDSGAHILGGCPHPTMKGMYINRHNQATRTIADCIHGGRNGGGFMIMGAGSAPPRNMPRRPACTYTGKQSKQRVPSYGRGEH</sequence>
<evidence type="ECO:0000313" key="2">
    <source>
        <dbReference type="EMBL" id="GLI67655.1"/>
    </source>
</evidence>
<reference evidence="2 3" key="1">
    <citation type="journal article" date="2023" name="IScience">
        <title>Expanded male sex-determining region conserved during the evolution of homothallism in the green alga Volvox.</title>
        <authorList>
            <person name="Yamamoto K."/>
            <person name="Matsuzaki R."/>
            <person name="Mahakham W."/>
            <person name="Heman W."/>
            <person name="Sekimoto H."/>
            <person name="Kawachi M."/>
            <person name="Minakuchi Y."/>
            <person name="Toyoda A."/>
            <person name="Nozaki H."/>
        </authorList>
    </citation>
    <scope>NUCLEOTIDE SEQUENCE [LARGE SCALE GENOMIC DNA]</scope>
    <source>
        <strain evidence="2 3">NIES-4468</strain>
    </source>
</reference>
<feature type="region of interest" description="Disordered" evidence="1">
    <location>
        <begin position="124"/>
        <end position="155"/>
    </location>
</feature>
<evidence type="ECO:0000256" key="1">
    <source>
        <dbReference type="SAM" id="MobiDB-lite"/>
    </source>
</evidence>
<organism evidence="2 3">
    <name type="scientific">Volvox africanus</name>
    <dbReference type="NCBI Taxonomy" id="51714"/>
    <lineage>
        <taxon>Eukaryota</taxon>
        <taxon>Viridiplantae</taxon>
        <taxon>Chlorophyta</taxon>
        <taxon>core chlorophytes</taxon>
        <taxon>Chlorophyceae</taxon>
        <taxon>CS clade</taxon>
        <taxon>Chlamydomonadales</taxon>
        <taxon>Volvocaceae</taxon>
        <taxon>Volvox</taxon>
    </lineage>
</organism>
<evidence type="ECO:0008006" key="4">
    <source>
        <dbReference type="Google" id="ProtNLM"/>
    </source>
</evidence>
<comment type="caution">
    <text evidence="2">The sequence shown here is derived from an EMBL/GenBank/DDBJ whole genome shotgun (WGS) entry which is preliminary data.</text>
</comment>
<accession>A0ABQ5SDM6</accession>
<dbReference type="EMBL" id="BSDZ01000078">
    <property type="protein sequence ID" value="GLI67655.1"/>
    <property type="molecule type" value="Genomic_DNA"/>
</dbReference>
<protein>
    <recommendedName>
        <fullName evidence="4">Reverse transcriptase</fullName>
    </recommendedName>
</protein>
<evidence type="ECO:0000313" key="3">
    <source>
        <dbReference type="Proteomes" id="UP001165090"/>
    </source>
</evidence>
<keyword evidence="3" id="KW-1185">Reference proteome</keyword>
<proteinExistence type="predicted"/>
<feature type="non-terminal residue" evidence="2">
    <location>
        <position position="1"/>
    </location>
</feature>